<dbReference type="PROSITE" id="PS51462">
    <property type="entry name" value="NUDIX"/>
    <property type="match status" value="1"/>
</dbReference>
<dbReference type="GO" id="GO:0046872">
    <property type="term" value="F:metal ion binding"/>
    <property type="evidence" value="ECO:0007669"/>
    <property type="project" value="UniProtKB-KW"/>
</dbReference>
<comment type="caution">
    <text evidence="7">The sequence shown here is derived from an EMBL/GenBank/DDBJ whole genome shotgun (WGS) entry which is preliminary data.</text>
</comment>
<accession>A0A543IU41</accession>
<keyword evidence="4" id="KW-0378">Hydrolase</keyword>
<gene>
    <name evidence="7" type="ORF">FHX40_0751</name>
</gene>
<comment type="cofactor">
    <cofactor evidence="1">
        <name>Mg(2+)</name>
        <dbReference type="ChEBI" id="CHEBI:18420"/>
    </cofactor>
</comment>
<evidence type="ECO:0000313" key="8">
    <source>
        <dbReference type="Proteomes" id="UP000319213"/>
    </source>
</evidence>
<dbReference type="Pfam" id="PF00293">
    <property type="entry name" value="NUDIX"/>
    <property type="match status" value="1"/>
</dbReference>
<dbReference type="GO" id="GO:0016818">
    <property type="term" value="F:hydrolase activity, acting on acid anhydrides, in phosphorus-containing anhydrides"/>
    <property type="evidence" value="ECO:0007669"/>
    <property type="project" value="TreeGrafter"/>
</dbReference>
<evidence type="ECO:0000256" key="3">
    <source>
        <dbReference type="ARBA" id="ARBA00022723"/>
    </source>
</evidence>
<keyword evidence="5" id="KW-0460">Magnesium</keyword>
<dbReference type="GO" id="GO:0005737">
    <property type="term" value="C:cytoplasm"/>
    <property type="evidence" value="ECO:0007669"/>
    <property type="project" value="TreeGrafter"/>
</dbReference>
<evidence type="ECO:0000256" key="1">
    <source>
        <dbReference type="ARBA" id="ARBA00001946"/>
    </source>
</evidence>
<organism evidence="7 8">
    <name type="scientific">Thermopolyspora flexuosa</name>
    <dbReference type="NCBI Taxonomy" id="103836"/>
    <lineage>
        <taxon>Bacteria</taxon>
        <taxon>Bacillati</taxon>
        <taxon>Actinomycetota</taxon>
        <taxon>Actinomycetes</taxon>
        <taxon>Streptosporangiales</taxon>
        <taxon>Streptosporangiaceae</taxon>
        <taxon>Thermopolyspora</taxon>
    </lineage>
</organism>
<evidence type="ECO:0000259" key="6">
    <source>
        <dbReference type="PROSITE" id="PS51462"/>
    </source>
</evidence>
<name>A0A543IU41_9ACTN</name>
<dbReference type="InterPro" id="IPR015797">
    <property type="entry name" value="NUDIX_hydrolase-like_dom_sf"/>
</dbReference>
<protein>
    <submittedName>
        <fullName evidence="7">8-oxo-dGTP diphosphatase</fullName>
    </submittedName>
</protein>
<sequence>MQDLVPPPFLGPEHEEAARAATAEGAVALVISPSGIVLHLRDDKPGIPNPGRWSLFGGAIEDGGSPAEALIRELEEELGLVEFDARPLWRLVDTCGDGRLLTLFEVHTPLTPEQPTLTEGEELAAFTPDEALRPNLAHFCRQVLERYDAAASPR</sequence>
<feature type="domain" description="Nudix hydrolase" evidence="6">
    <location>
        <begin position="21"/>
        <end position="149"/>
    </location>
</feature>
<evidence type="ECO:0000256" key="5">
    <source>
        <dbReference type="ARBA" id="ARBA00022842"/>
    </source>
</evidence>
<keyword evidence="3" id="KW-0479">Metal-binding</keyword>
<dbReference type="PANTHER" id="PTHR43758">
    <property type="entry name" value="7,8-DIHYDRO-8-OXOGUANINE TRIPHOSPHATASE"/>
    <property type="match status" value="1"/>
</dbReference>
<dbReference type="Gene3D" id="3.90.79.10">
    <property type="entry name" value="Nucleoside Triphosphate Pyrophosphohydrolase"/>
    <property type="match status" value="1"/>
</dbReference>
<keyword evidence="8" id="KW-1185">Reference proteome</keyword>
<reference evidence="7 8" key="1">
    <citation type="submission" date="2019-06" db="EMBL/GenBank/DDBJ databases">
        <title>Sequencing the genomes of 1000 actinobacteria strains.</title>
        <authorList>
            <person name="Klenk H.-P."/>
        </authorList>
    </citation>
    <scope>NUCLEOTIDE SEQUENCE [LARGE SCALE GENOMIC DNA]</scope>
    <source>
        <strain evidence="7 8">DSM 43186</strain>
    </source>
</reference>
<proteinExistence type="inferred from homology"/>
<evidence type="ECO:0000256" key="2">
    <source>
        <dbReference type="ARBA" id="ARBA00005582"/>
    </source>
</evidence>
<dbReference type="EMBL" id="VFPQ01000001">
    <property type="protein sequence ID" value="TQM74089.1"/>
    <property type="molecule type" value="Genomic_DNA"/>
</dbReference>
<dbReference type="InterPro" id="IPR000086">
    <property type="entry name" value="NUDIX_hydrolase_dom"/>
</dbReference>
<dbReference type="PANTHER" id="PTHR43758:SF8">
    <property type="entry name" value="8-OXO-DGTP DIPHOSPHATASE YTKD-RELATED"/>
    <property type="match status" value="1"/>
</dbReference>
<comment type="similarity">
    <text evidence="2">Belongs to the Nudix hydrolase family.</text>
</comment>
<dbReference type="RefSeq" id="WP_189136263.1">
    <property type="nucleotide sequence ID" value="NZ_BMPV01000006.1"/>
</dbReference>
<evidence type="ECO:0000313" key="7">
    <source>
        <dbReference type="EMBL" id="TQM74089.1"/>
    </source>
</evidence>
<dbReference type="AlphaFoldDB" id="A0A543IU41"/>
<dbReference type="Proteomes" id="UP000319213">
    <property type="component" value="Unassembled WGS sequence"/>
</dbReference>
<evidence type="ECO:0000256" key="4">
    <source>
        <dbReference type="ARBA" id="ARBA00022801"/>
    </source>
</evidence>
<dbReference type="SUPFAM" id="SSF55811">
    <property type="entry name" value="Nudix"/>
    <property type="match status" value="1"/>
</dbReference>